<evidence type="ECO:0000259" key="7">
    <source>
        <dbReference type="Pfam" id="PF00520"/>
    </source>
</evidence>
<dbReference type="GO" id="GO:0008332">
    <property type="term" value="F:low voltage-gated calcium channel activity"/>
    <property type="evidence" value="ECO:0007669"/>
    <property type="project" value="TreeGrafter"/>
</dbReference>
<keyword evidence="2 6" id="KW-0812">Transmembrane</keyword>
<dbReference type="FunFam" id="1.20.120.350:FF:000008">
    <property type="entry name" value="Voltage-dependent T-type calcium channel subunit alpha"/>
    <property type="match status" value="1"/>
</dbReference>
<gene>
    <name evidence="8" type="ORF">HJG63_001989</name>
</gene>
<evidence type="ECO:0000313" key="9">
    <source>
        <dbReference type="Proteomes" id="UP000593571"/>
    </source>
</evidence>
<evidence type="ECO:0000256" key="5">
    <source>
        <dbReference type="SAM" id="MobiDB-lite"/>
    </source>
</evidence>
<feature type="compositionally biased region" description="Low complexity" evidence="5">
    <location>
        <begin position="635"/>
        <end position="644"/>
    </location>
</feature>
<dbReference type="Pfam" id="PF00520">
    <property type="entry name" value="Ion_trans"/>
    <property type="match status" value="1"/>
</dbReference>
<dbReference type="GO" id="GO:0070509">
    <property type="term" value="P:calcium ion import"/>
    <property type="evidence" value="ECO:0007669"/>
    <property type="project" value="TreeGrafter"/>
</dbReference>
<proteinExistence type="predicted"/>
<accession>A0A7J8G5B7</accession>
<evidence type="ECO:0000256" key="4">
    <source>
        <dbReference type="ARBA" id="ARBA00023136"/>
    </source>
</evidence>
<keyword evidence="3 6" id="KW-1133">Transmembrane helix</keyword>
<sequence length="705" mass="76488">MAMEHYQQPQILDEALKICNYIFTVIFVLESVFKLVAFGFRRFFQDRWNQLDLAIVLLSIMGITLEEIEVNASLPINPTIIRIMRVLRIARVLKLLKMAVGMRALLDTVMQALPQVGNLGLLFMLLFFIFAALGVELFGDLECDETHPCEGLGRHATFRNFGMAFLTLFRVSTGDNWNGIMKDTLRDCDQESTCYNTVISPIYFVSFVLTAQFVLVNVVIAVLMKHLEESNKEAKEEAELEAELELEMKTLSPQPHSPLGSPFLWPGVEGPESPDSPKPGAPLAVAHAGAASRFSLEHPTIPLAEMEALSLTSEIVSEPSCSLALTDDSLPDDTHTLLLSALESNMEPHPEEVPVMLGPNLLSVRKSGVSRTHSLPNDSYMCRDGCTAEGSLGHRGWGLPKAQSGSILSVHSQPADTSHILQLPKDAPHLLQPHSVPTWGTIPKLPPPGRSPLAQRPLRRQAAIRTDSLDVQGLGSREDLLSEVSGPSPPLARTSSFWGRLSTQVQQHSRSQSKISKHTPLPAPCPGPEPNWGEGPPETRSSLELDTELSWISGDLLPVGSQEDPASPRDLKKCYSVEAQSCRRRPASWLEEQRRHSIAVSCLDSGSQAHLGSGPSGLGGQPLGGPGSRPKKKLSPPSISIDPPESQGARPPPSPGVCLRRRAPSSDSKDLSASGPPDSMAASPPQKKDMLSVSGLSSDPADLDP</sequence>
<dbReference type="PANTHER" id="PTHR10037">
    <property type="entry name" value="VOLTAGE-GATED CATION CHANNEL CALCIUM AND SODIUM"/>
    <property type="match status" value="1"/>
</dbReference>
<feature type="region of interest" description="Disordered" evidence="5">
    <location>
        <begin position="554"/>
        <end position="577"/>
    </location>
</feature>
<name>A0A7J8G5B7_ROUAE</name>
<dbReference type="PANTHER" id="PTHR10037:SF137">
    <property type="entry name" value="VOLTAGE-DEPENDENT T-TYPE CALCIUM CHANNEL SUBUNIT ALPHA"/>
    <property type="match status" value="1"/>
</dbReference>
<dbReference type="GO" id="GO:0045956">
    <property type="term" value="P:positive regulation of calcium ion-dependent exocytosis"/>
    <property type="evidence" value="ECO:0007669"/>
    <property type="project" value="TreeGrafter"/>
</dbReference>
<feature type="region of interest" description="Disordered" evidence="5">
    <location>
        <begin position="502"/>
        <end position="542"/>
    </location>
</feature>
<feature type="region of interest" description="Disordered" evidence="5">
    <location>
        <begin position="605"/>
        <end position="705"/>
    </location>
</feature>
<dbReference type="EMBL" id="JACASE010000006">
    <property type="protein sequence ID" value="KAF6455021.1"/>
    <property type="molecule type" value="Genomic_DNA"/>
</dbReference>
<keyword evidence="4 6" id="KW-0472">Membrane</keyword>
<evidence type="ECO:0000256" key="2">
    <source>
        <dbReference type="ARBA" id="ARBA00022692"/>
    </source>
</evidence>
<feature type="transmembrane region" description="Helical" evidence="6">
    <location>
        <begin position="202"/>
        <end position="224"/>
    </location>
</feature>
<comment type="caution">
    <text evidence="8">The sequence shown here is derived from an EMBL/GenBank/DDBJ whole genome shotgun (WGS) entry which is preliminary data.</text>
</comment>
<reference evidence="8 9" key="1">
    <citation type="journal article" date="2020" name="Nature">
        <title>Six reference-quality genomes reveal evolution of bat adaptations.</title>
        <authorList>
            <person name="Jebb D."/>
            <person name="Huang Z."/>
            <person name="Pippel M."/>
            <person name="Hughes G.M."/>
            <person name="Lavrichenko K."/>
            <person name="Devanna P."/>
            <person name="Winkler S."/>
            <person name="Jermiin L.S."/>
            <person name="Skirmuntt E.C."/>
            <person name="Katzourakis A."/>
            <person name="Burkitt-Gray L."/>
            <person name="Ray D.A."/>
            <person name="Sullivan K.A.M."/>
            <person name="Roscito J.G."/>
            <person name="Kirilenko B.M."/>
            <person name="Davalos L.M."/>
            <person name="Corthals A.P."/>
            <person name="Power M.L."/>
            <person name="Jones G."/>
            <person name="Ransome R.D."/>
            <person name="Dechmann D.K.N."/>
            <person name="Locatelli A.G."/>
            <person name="Puechmaille S.J."/>
            <person name="Fedrigo O."/>
            <person name="Jarvis E.D."/>
            <person name="Hiller M."/>
            <person name="Vernes S.C."/>
            <person name="Myers E.W."/>
            <person name="Teeling E.C."/>
        </authorList>
    </citation>
    <scope>NUCLEOTIDE SEQUENCE [LARGE SCALE GENOMIC DNA]</scope>
    <source>
        <strain evidence="8">MRouAeg1</strain>
        <tissue evidence="8">Muscle</tissue>
    </source>
</reference>
<protein>
    <submittedName>
        <fullName evidence="8">Calcium voltage-gated channel subunit alpha1 G</fullName>
    </submittedName>
</protein>
<comment type="subcellular location">
    <subcellularLocation>
        <location evidence="1">Membrane</location>
        <topology evidence="1">Multi-pass membrane protein</topology>
    </subcellularLocation>
</comment>
<dbReference type="Gene3D" id="1.20.120.350">
    <property type="entry name" value="Voltage-gated potassium channels. Chain C"/>
    <property type="match status" value="1"/>
</dbReference>
<dbReference type="InterPro" id="IPR027359">
    <property type="entry name" value="Volt_channel_dom_sf"/>
</dbReference>
<evidence type="ECO:0000256" key="1">
    <source>
        <dbReference type="ARBA" id="ARBA00004141"/>
    </source>
</evidence>
<dbReference type="GO" id="GO:0001518">
    <property type="term" value="C:voltage-gated sodium channel complex"/>
    <property type="evidence" value="ECO:0007669"/>
    <property type="project" value="TreeGrafter"/>
</dbReference>
<keyword evidence="9" id="KW-1185">Reference proteome</keyword>
<evidence type="ECO:0000313" key="8">
    <source>
        <dbReference type="EMBL" id="KAF6455021.1"/>
    </source>
</evidence>
<organism evidence="8 9">
    <name type="scientific">Rousettus aegyptiacus</name>
    <name type="common">Egyptian fruit bat</name>
    <name type="synonym">Pteropus aegyptiacus</name>
    <dbReference type="NCBI Taxonomy" id="9407"/>
    <lineage>
        <taxon>Eukaryota</taxon>
        <taxon>Metazoa</taxon>
        <taxon>Chordata</taxon>
        <taxon>Craniata</taxon>
        <taxon>Vertebrata</taxon>
        <taxon>Euteleostomi</taxon>
        <taxon>Mammalia</taxon>
        <taxon>Eutheria</taxon>
        <taxon>Laurasiatheria</taxon>
        <taxon>Chiroptera</taxon>
        <taxon>Yinpterochiroptera</taxon>
        <taxon>Pteropodoidea</taxon>
        <taxon>Pteropodidae</taxon>
        <taxon>Rousettinae</taxon>
        <taxon>Rousettus</taxon>
    </lineage>
</organism>
<feature type="transmembrane region" description="Helical" evidence="6">
    <location>
        <begin position="119"/>
        <end position="138"/>
    </location>
</feature>
<feature type="domain" description="Ion transport" evidence="7">
    <location>
        <begin position="1"/>
        <end position="234"/>
    </location>
</feature>
<evidence type="ECO:0000256" key="3">
    <source>
        <dbReference type="ARBA" id="ARBA00022989"/>
    </source>
</evidence>
<dbReference type="GO" id="GO:0043005">
    <property type="term" value="C:neuron projection"/>
    <property type="evidence" value="ECO:0007669"/>
    <property type="project" value="TreeGrafter"/>
</dbReference>
<dbReference type="Gene3D" id="1.10.287.70">
    <property type="match status" value="1"/>
</dbReference>
<dbReference type="AlphaFoldDB" id="A0A7J8G5B7"/>
<feature type="compositionally biased region" description="Polar residues" evidence="5">
    <location>
        <begin position="502"/>
        <end position="514"/>
    </location>
</feature>
<feature type="region of interest" description="Disordered" evidence="5">
    <location>
        <begin position="251"/>
        <end position="283"/>
    </location>
</feature>
<dbReference type="SUPFAM" id="SSF81324">
    <property type="entry name" value="Voltage-gated potassium channels"/>
    <property type="match status" value="1"/>
</dbReference>
<dbReference type="GO" id="GO:0086010">
    <property type="term" value="P:membrane depolarization during action potential"/>
    <property type="evidence" value="ECO:0007669"/>
    <property type="project" value="TreeGrafter"/>
</dbReference>
<feature type="compositionally biased region" description="Basic and acidic residues" evidence="5">
    <location>
        <begin position="566"/>
        <end position="575"/>
    </location>
</feature>
<feature type="transmembrane region" description="Helical" evidence="6">
    <location>
        <begin position="21"/>
        <end position="41"/>
    </location>
</feature>
<dbReference type="GO" id="GO:0005248">
    <property type="term" value="F:voltage-gated sodium channel activity"/>
    <property type="evidence" value="ECO:0007669"/>
    <property type="project" value="TreeGrafter"/>
</dbReference>
<dbReference type="Proteomes" id="UP000593571">
    <property type="component" value="Unassembled WGS sequence"/>
</dbReference>
<dbReference type="InterPro" id="IPR043203">
    <property type="entry name" value="VGCC_Ca_Na"/>
</dbReference>
<feature type="compositionally biased region" description="Gly residues" evidence="5">
    <location>
        <begin position="614"/>
        <end position="627"/>
    </location>
</feature>
<dbReference type="FunFam" id="1.10.287.70:FF:000032">
    <property type="entry name" value="Voltage-dependent T-type calcium channel subunit alpha"/>
    <property type="match status" value="1"/>
</dbReference>
<evidence type="ECO:0000256" key="6">
    <source>
        <dbReference type="SAM" id="Phobius"/>
    </source>
</evidence>
<dbReference type="InterPro" id="IPR005821">
    <property type="entry name" value="Ion_trans_dom"/>
</dbReference>